<name>A0A811R0Z8_9POAL</name>
<evidence type="ECO:0000313" key="5">
    <source>
        <dbReference type="Proteomes" id="UP000604825"/>
    </source>
</evidence>
<dbReference type="SMART" id="SM00320">
    <property type="entry name" value="WD40"/>
    <property type="match status" value="10"/>
</dbReference>
<dbReference type="InterPro" id="IPR036322">
    <property type="entry name" value="WD40_repeat_dom_sf"/>
</dbReference>
<dbReference type="InterPro" id="IPR019775">
    <property type="entry name" value="WD40_repeat_CS"/>
</dbReference>
<dbReference type="SUPFAM" id="SSF50998">
    <property type="entry name" value="Quinoprotein alcohol dehydrogenase-like"/>
    <property type="match status" value="1"/>
</dbReference>
<dbReference type="PANTHER" id="PTHR19854:SF15">
    <property type="entry name" value="TRANSDUCIN BETA-LIKE PROTEIN 3"/>
    <property type="match status" value="1"/>
</dbReference>
<feature type="repeat" description="WD" evidence="3">
    <location>
        <begin position="111"/>
        <end position="145"/>
    </location>
</feature>
<feature type="repeat" description="WD" evidence="3">
    <location>
        <begin position="153"/>
        <end position="196"/>
    </location>
</feature>
<dbReference type="Proteomes" id="UP000604825">
    <property type="component" value="Unassembled WGS sequence"/>
</dbReference>
<keyword evidence="2" id="KW-0677">Repeat</keyword>
<proteinExistence type="predicted"/>
<comment type="caution">
    <text evidence="4">The sequence shown here is derived from an EMBL/GenBank/DDBJ whole genome shotgun (WGS) entry which is preliminary data.</text>
</comment>
<dbReference type="InterPro" id="IPR020472">
    <property type="entry name" value="WD40_PAC1"/>
</dbReference>
<evidence type="ECO:0000313" key="4">
    <source>
        <dbReference type="EMBL" id="CAD6262495.1"/>
    </source>
</evidence>
<dbReference type="FunFam" id="2.130.10.10:FF:001711">
    <property type="entry name" value="Transducin beta-like protein 3"/>
    <property type="match status" value="1"/>
</dbReference>
<reference evidence="4" key="1">
    <citation type="submission" date="2020-10" db="EMBL/GenBank/DDBJ databases">
        <authorList>
            <person name="Han B."/>
            <person name="Lu T."/>
            <person name="Zhao Q."/>
            <person name="Huang X."/>
            <person name="Zhao Y."/>
        </authorList>
    </citation>
    <scope>NUCLEOTIDE SEQUENCE</scope>
</reference>
<gene>
    <name evidence="4" type="ORF">NCGR_LOCUS45836</name>
</gene>
<evidence type="ECO:0000256" key="3">
    <source>
        <dbReference type="PROSITE-ProRule" id="PRU00221"/>
    </source>
</evidence>
<evidence type="ECO:0000256" key="1">
    <source>
        <dbReference type="ARBA" id="ARBA00022574"/>
    </source>
</evidence>
<dbReference type="GO" id="GO:0000480">
    <property type="term" value="P:endonucleolytic cleavage in 5'-ETS of tricistronic rRNA transcript (SSU-rRNA, 5.8S rRNA, LSU-rRNA)"/>
    <property type="evidence" value="ECO:0007669"/>
    <property type="project" value="TreeGrafter"/>
</dbReference>
<dbReference type="PROSITE" id="PS00678">
    <property type="entry name" value="WD_REPEATS_1"/>
    <property type="match status" value="2"/>
</dbReference>
<evidence type="ECO:0000256" key="2">
    <source>
        <dbReference type="ARBA" id="ARBA00022737"/>
    </source>
</evidence>
<feature type="repeat" description="WD" evidence="3">
    <location>
        <begin position="439"/>
        <end position="472"/>
    </location>
</feature>
<dbReference type="InterPro" id="IPR011047">
    <property type="entry name" value="Quinoprotein_ADH-like_sf"/>
</dbReference>
<dbReference type="OrthoDB" id="5414888at2759"/>
<dbReference type="EMBL" id="CAJGYO010000012">
    <property type="protein sequence ID" value="CAD6262495.1"/>
    <property type="molecule type" value="Genomic_DNA"/>
</dbReference>
<dbReference type="AlphaFoldDB" id="A0A811R0Z8"/>
<feature type="repeat" description="WD" evidence="3">
    <location>
        <begin position="481"/>
        <end position="522"/>
    </location>
</feature>
<accession>A0A811R0Z8</accession>
<dbReference type="PROSITE" id="PS50294">
    <property type="entry name" value="WD_REPEATS_REGION"/>
    <property type="match status" value="5"/>
</dbReference>
<dbReference type="GO" id="GO:0030686">
    <property type="term" value="C:90S preribosome"/>
    <property type="evidence" value="ECO:0007669"/>
    <property type="project" value="TreeGrafter"/>
</dbReference>
<dbReference type="PANTHER" id="PTHR19854">
    <property type="entry name" value="TRANSDUCIN BETA-LIKE 3"/>
    <property type="match status" value="1"/>
</dbReference>
<sequence>MASTHALKKNYRCDCSLQQFYTGGPFAVGLAAGGDGEGGAEAEAFLACACGGEVRVVSAADASAIGEPVDGDSEAITALALSPDSRLIFAAGHSRLIRVWDLASRTCIRSWKGHDGPIMAMACHASGGLLATAGADKKVCVWDVDGGFCTHFLRGHTGVVTTIMFHKDPKSLLLFSGSEDGTVRVWNLETKKCVAVLKEHFSAVTSLTLSDDGQICWALGGIRLLPRGIFYMQSMAFLVFYSCLCVFEQQTSDVTVNSENEETRRGFTSAVMLPNDQGLLCVTTDQQFLFYCPKRTDDGTFELSLYRRLIGYNDEILDLKFVGEEEQYLAVATNLEQVRVYDVASMSCSYVLAGHTEIVVCIDTCVSASGKTVVVAGSKDNTAIWELLVLLPSQRKQRTILLVAADYLFVSDQTIKVWTWDDALGDAEDEVPLKAKAVVAAHDKDINSLAISPNDGLVCSGSEDRTACIWKLPNLVSSVVLKGHKRGIWSVEFSPVEPCVTTSSGDRTIKIWSIAGGSCLKTFEGHTSSVLRASFLSRGTQVVSCGSVGLVKLWTIETNECIATYDKHDGKVWALAVGMKTEMVATGGADAVVNLWHDCTMEDKQEDFLKKASETFCYAFNIYIYIIFCYKRCILPPTSKGVLRPMWAVRPNWAPKIHGP</sequence>
<dbReference type="InterPro" id="IPR001680">
    <property type="entry name" value="WD40_rpt"/>
</dbReference>
<dbReference type="CDD" id="cd00200">
    <property type="entry name" value="WD40"/>
    <property type="match status" value="1"/>
</dbReference>
<organism evidence="4 5">
    <name type="scientific">Miscanthus lutarioriparius</name>
    <dbReference type="NCBI Taxonomy" id="422564"/>
    <lineage>
        <taxon>Eukaryota</taxon>
        <taxon>Viridiplantae</taxon>
        <taxon>Streptophyta</taxon>
        <taxon>Embryophyta</taxon>
        <taxon>Tracheophyta</taxon>
        <taxon>Spermatophyta</taxon>
        <taxon>Magnoliopsida</taxon>
        <taxon>Liliopsida</taxon>
        <taxon>Poales</taxon>
        <taxon>Poaceae</taxon>
        <taxon>PACMAD clade</taxon>
        <taxon>Panicoideae</taxon>
        <taxon>Andropogonodae</taxon>
        <taxon>Andropogoneae</taxon>
        <taxon>Saccharinae</taxon>
        <taxon>Miscanthus</taxon>
    </lineage>
</organism>
<dbReference type="PRINTS" id="PR00320">
    <property type="entry name" value="GPROTEINBRPT"/>
</dbReference>
<dbReference type="GO" id="GO:0034511">
    <property type="term" value="F:U3 snoRNA binding"/>
    <property type="evidence" value="ECO:0007669"/>
    <property type="project" value="TreeGrafter"/>
</dbReference>
<feature type="repeat" description="WD" evidence="3">
    <location>
        <begin position="565"/>
        <end position="596"/>
    </location>
</feature>
<keyword evidence="1 3" id="KW-0853">WD repeat</keyword>
<feature type="repeat" description="WD" evidence="3">
    <location>
        <begin position="69"/>
        <end position="110"/>
    </location>
</feature>
<dbReference type="Gene3D" id="2.130.10.10">
    <property type="entry name" value="YVTN repeat-like/Quinoprotein amine dehydrogenase"/>
    <property type="match status" value="3"/>
</dbReference>
<dbReference type="GO" id="GO:0005730">
    <property type="term" value="C:nucleolus"/>
    <property type="evidence" value="ECO:0007669"/>
    <property type="project" value="TreeGrafter"/>
</dbReference>
<dbReference type="SUPFAM" id="SSF50978">
    <property type="entry name" value="WD40 repeat-like"/>
    <property type="match status" value="1"/>
</dbReference>
<dbReference type="InterPro" id="IPR015943">
    <property type="entry name" value="WD40/YVTN_repeat-like_dom_sf"/>
</dbReference>
<keyword evidence="5" id="KW-1185">Reference proteome</keyword>
<dbReference type="GO" id="GO:0000472">
    <property type="term" value="P:endonucleolytic cleavage to generate mature 5'-end of SSU-rRNA from (SSU-rRNA, 5.8S rRNA, LSU-rRNA)"/>
    <property type="evidence" value="ECO:0007669"/>
    <property type="project" value="TreeGrafter"/>
</dbReference>
<dbReference type="PROSITE" id="PS50082">
    <property type="entry name" value="WD_REPEATS_2"/>
    <property type="match status" value="7"/>
</dbReference>
<feature type="repeat" description="WD" evidence="3">
    <location>
        <begin position="523"/>
        <end position="564"/>
    </location>
</feature>
<protein>
    <submittedName>
        <fullName evidence="4">Uncharacterized protein</fullName>
    </submittedName>
</protein>
<dbReference type="Pfam" id="PF00400">
    <property type="entry name" value="WD40"/>
    <property type="match status" value="8"/>
</dbReference>